<dbReference type="Proteomes" id="UP001454036">
    <property type="component" value="Unassembled WGS sequence"/>
</dbReference>
<gene>
    <name evidence="1" type="ORF">LIER_43338</name>
</gene>
<reference evidence="1 2" key="1">
    <citation type="submission" date="2024-01" db="EMBL/GenBank/DDBJ databases">
        <title>The complete chloroplast genome sequence of Lithospermum erythrorhizon: insights into the phylogenetic relationship among Boraginaceae species and the maternal lineages of purple gromwells.</title>
        <authorList>
            <person name="Okada T."/>
            <person name="Watanabe K."/>
        </authorList>
    </citation>
    <scope>NUCLEOTIDE SEQUENCE [LARGE SCALE GENOMIC DNA]</scope>
</reference>
<name>A0AAV3PVW7_LITER</name>
<keyword evidence="2" id="KW-1185">Reference proteome</keyword>
<comment type="caution">
    <text evidence="1">The sequence shown here is derived from an EMBL/GenBank/DDBJ whole genome shotgun (WGS) entry which is preliminary data.</text>
</comment>
<organism evidence="1 2">
    <name type="scientific">Lithospermum erythrorhizon</name>
    <name type="common">Purple gromwell</name>
    <name type="synonym">Lithospermum officinale var. erythrorhizon</name>
    <dbReference type="NCBI Taxonomy" id="34254"/>
    <lineage>
        <taxon>Eukaryota</taxon>
        <taxon>Viridiplantae</taxon>
        <taxon>Streptophyta</taxon>
        <taxon>Embryophyta</taxon>
        <taxon>Tracheophyta</taxon>
        <taxon>Spermatophyta</taxon>
        <taxon>Magnoliopsida</taxon>
        <taxon>eudicotyledons</taxon>
        <taxon>Gunneridae</taxon>
        <taxon>Pentapetalae</taxon>
        <taxon>asterids</taxon>
        <taxon>lamiids</taxon>
        <taxon>Boraginales</taxon>
        <taxon>Boraginaceae</taxon>
        <taxon>Boraginoideae</taxon>
        <taxon>Lithospermeae</taxon>
        <taxon>Lithospermum</taxon>
    </lineage>
</organism>
<evidence type="ECO:0000313" key="2">
    <source>
        <dbReference type="Proteomes" id="UP001454036"/>
    </source>
</evidence>
<dbReference type="AlphaFoldDB" id="A0AAV3PVW7"/>
<protein>
    <submittedName>
        <fullName evidence="1">Uncharacterized protein</fullName>
    </submittedName>
</protein>
<dbReference type="InterPro" id="IPR036691">
    <property type="entry name" value="Endo/exonu/phosph_ase_sf"/>
</dbReference>
<dbReference type="PANTHER" id="PTHR33710">
    <property type="entry name" value="BNAC02G09200D PROTEIN"/>
    <property type="match status" value="1"/>
</dbReference>
<evidence type="ECO:0000313" key="1">
    <source>
        <dbReference type="EMBL" id="GAA0155974.1"/>
    </source>
</evidence>
<dbReference type="PANTHER" id="PTHR33710:SF71">
    <property type="entry name" value="ENDONUCLEASE_EXONUCLEASE_PHOSPHATASE DOMAIN-CONTAINING PROTEIN"/>
    <property type="match status" value="1"/>
</dbReference>
<sequence length="285" mass="33069">MEEFKSCIDALDETELAGHGLGFTWCSNWASREGSLRKLDHVFYNLEWVQCLPQSYVHVQPPEVSSHCLMSIHLKNGIMTGSKPFKYHRFWEEHPDYANLIRCCWAGPDEDGSHLDGLFGRLKRVKEGLRELNKTSFGDISGRVKQCAEELREVQEQIYNGAVTSELMCKEKNLREVFARYSREMELLRSKARATYLEKGDFSTSFFHRSVVAYTQRHKIPMIEDGDGVYHQDPMKVEGVIVQFYNDLFTSKGSLREEHKAIIRRDVTARVREENWAHSSGIKRK</sequence>
<dbReference type="SUPFAM" id="SSF56219">
    <property type="entry name" value="DNase I-like"/>
    <property type="match status" value="1"/>
</dbReference>
<proteinExistence type="predicted"/>
<dbReference type="EMBL" id="BAABME010034421">
    <property type="protein sequence ID" value="GAA0155974.1"/>
    <property type="molecule type" value="Genomic_DNA"/>
</dbReference>
<accession>A0AAV3PVW7</accession>